<evidence type="ECO:0008006" key="5">
    <source>
        <dbReference type="Google" id="ProtNLM"/>
    </source>
</evidence>
<dbReference type="EMBL" id="JAYMGO010000021">
    <property type="protein sequence ID" value="KAL1253303.1"/>
    <property type="molecule type" value="Genomic_DNA"/>
</dbReference>
<proteinExistence type="predicted"/>
<keyword evidence="2" id="KW-1133">Transmembrane helix</keyword>
<evidence type="ECO:0000313" key="4">
    <source>
        <dbReference type="Proteomes" id="UP001558613"/>
    </source>
</evidence>
<organism evidence="3 4">
    <name type="scientific">Cirrhinus molitorella</name>
    <name type="common">mud carp</name>
    <dbReference type="NCBI Taxonomy" id="172907"/>
    <lineage>
        <taxon>Eukaryota</taxon>
        <taxon>Metazoa</taxon>
        <taxon>Chordata</taxon>
        <taxon>Craniata</taxon>
        <taxon>Vertebrata</taxon>
        <taxon>Euteleostomi</taxon>
        <taxon>Actinopterygii</taxon>
        <taxon>Neopterygii</taxon>
        <taxon>Teleostei</taxon>
        <taxon>Ostariophysi</taxon>
        <taxon>Cypriniformes</taxon>
        <taxon>Cyprinidae</taxon>
        <taxon>Labeoninae</taxon>
        <taxon>Labeonini</taxon>
        <taxon>Cirrhinus</taxon>
    </lineage>
</organism>
<accession>A0ABR3LK86</accession>
<evidence type="ECO:0000256" key="2">
    <source>
        <dbReference type="SAM" id="Phobius"/>
    </source>
</evidence>
<dbReference type="Proteomes" id="UP001558613">
    <property type="component" value="Unassembled WGS sequence"/>
</dbReference>
<feature type="transmembrane region" description="Helical" evidence="2">
    <location>
        <begin position="63"/>
        <end position="82"/>
    </location>
</feature>
<keyword evidence="2" id="KW-0812">Transmembrane</keyword>
<feature type="transmembrane region" description="Helical" evidence="2">
    <location>
        <begin position="27"/>
        <end position="51"/>
    </location>
</feature>
<feature type="coiled-coil region" evidence="1">
    <location>
        <begin position="185"/>
        <end position="212"/>
    </location>
</feature>
<reference evidence="3 4" key="1">
    <citation type="submission" date="2023-09" db="EMBL/GenBank/DDBJ databases">
        <authorList>
            <person name="Wang M."/>
        </authorList>
    </citation>
    <scope>NUCLEOTIDE SEQUENCE [LARGE SCALE GENOMIC DNA]</scope>
    <source>
        <strain evidence="3">GT-2023</strain>
        <tissue evidence="3">Liver</tissue>
    </source>
</reference>
<gene>
    <name evidence="3" type="ORF">QQF64_017996</name>
</gene>
<name>A0ABR3LK86_9TELE</name>
<keyword evidence="1" id="KW-0175">Coiled coil</keyword>
<feature type="transmembrane region" description="Helical" evidence="2">
    <location>
        <begin position="102"/>
        <end position="119"/>
    </location>
</feature>
<evidence type="ECO:0000313" key="3">
    <source>
        <dbReference type="EMBL" id="KAL1253303.1"/>
    </source>
</evidence>
<protein>
    <recommendedName>
        <fullName evidence="5">SGNH hydrolase-type esterase domain-containing protein</fullName>
    </recommendedName>
</protein>
<evidence type="ECO:0000256" key="1">
    <source>
        <dbReference type="SAM" id="Coils"/>
    </source>
</evidence>
<comment type="caution">
    <text evidence="3">The sequence shown here is derived from an EMBL/GenBank/DDBJ whole genome shotgun (WGS) entry which is preliminary data.</text>
</comment>
<dbReference type="Gene3D" id="3.40.50.12700">
    <property type="match status" value="1"/>
</dbReference>
<sequence length="303" mass="33887">MNTSTVNFITPETSSHFTTQSLGLIDYLEICVYSINFMAGIPTHSYVIWLIMTGTASGVTSEFFNLNLSVSLVSWLVFLHTLMFHGSSSEEQEVELHQSSSSSISLFLFCLVAVLRALKQSGPGERGRERNEENHMKRRAFYLILMTTVTMAVTYVPYCISGFVTIVTDKLRDEHWVPGDDTFELHSVQVELEAVEKQIRQLLERQAELRAALESSRIPAILKDESVGAIVLHAGVNDIRLRQTEVLKRDFGSLIETVRSTAPETRIIVSGPLPTLFRADGLHPSRVGAELLSDNISRTLRSI</sequence>
<keyword evidence="4" id="KW-1185">Reference proteome</keyword>
<keyword evidence="2" id="KW-0472">Membrane</keyword>
<dbReference type="SUPFAM" id="SSF52266">
    <property type="entry name" value="SGNH hydrolase"/>
    <property type="match status" value="1"/>
</dbReference>
<feature type="transmembrane region" description="Helical" evidence="2">
    <location>
        <begin position="140"/>
        <end position="158"/>
    </location>
</feature>